<dbReference type="PROSITE" id="PS51750">
    <property type="entry name" value="BRO_N"/>
    <property type="match status" value="1"/>
</dbReference>
<proteinExistence type="predicted"/>
<reference evidence="3" key="1">
    <citation type="submission" date="2018-03" db="EMBL/GenBank/DDBJ databases">
        <title>Draft genome sequences of Megaviruse, new member of the family Mimiviridae isolated from water in Shanghai, China.</title>
        <authorList>
            <person name="Xia Y."/>
        </authorList>
    </citation>
    <scope>NUCLEOTIDE SEQUENCE</scope>
    <source>
        <strain evidence="3">SH</strain>
    </source>
</reference>
<protein>
    <recommendedName>
        <fullName evidence="2">Bro-N domain-containing protein</fullName>
    </recommendedName>
</protein>
<dbReference type="InterPro" id="IPR003497">
    <property type="entry name" value="BRO_N_domain"/>
</dbReference>
<feature type="domain" description="Bro-N" evidence="2">
    <location>
        <begin position="9"/>
        <end position="125"/>
    </location>
</feature>
<keyword evidence="1" id="KW-0175">Coiled coil</keyword>
<name>A0A3S8UYF9_9VIRU</name>
<feature type="coiled-coil region" evidence="1">
    <location>
        <begin position="301"/>
        <end position="328"/>
    </location>
</feature>
<evidence type="ECO:0000256" key="1">
    <source>
        <dbReference type="SAM" id="Coils"/>
    </source>
</evidence>
<organism evidence="3">
    <name type="scientific">Megavirus baoshan</name>
    <dbReference type="NCBI Taxonomy" id="2496520"/>
    <lineage>
        <taxon>Viruses</taxon>
        <taxon>Varidnaviria</taxon>
        <taxon>Bamfordvirae</taxon>
        <taxon>Nucleocytoviricota</taxon>
        <taxon>Megaviricetes</taxon>
        <taxon>Imitervirales</taxon>
        <taxon>Mimiviridae</taxon>
        <taxon>Megamimivirinae</taxon>
        <taxon>Megavirus</taxon>
        <taxon>Megavirus baoshanense</taxon>
    </lineage>
</organism>
<evidence type="ECO:0000313" key="3">
    <source>
        <dbReference type="EMBL" id="AZL89738.1"/>
    </source>
</evidence>
<dbReference type="Pfam" id="PF02498">
    <property type="entry name" value="Bro-N"/>
    <property type="match status" value="1"/>
</dbReference>
<evidence type="ECO:0000259" key="2">
    <source>
        <dbReference type="PROSITE" id="PS51750"/>
    </source>
</evidence>
<accession>A0A3S8UYF9</accession>
<gene>
    <name evidence="3" type="ORF">Mb0890</name>
</gene>
<dbReference type="EMBL" id="MH046811">
    <property type="protein sequence ID" value="AZL89738.1"/>
    <property type="molecule type" value="Genomic_DNA"/>
</dbReference>
<sequence>MDNIFEYIINNINICIIQDENNTKWYKILDVLNMLNLKLNYKTIYNIVSNEYVCKYESIKHDNTVKQIKMDQSNDSIITNQINNKTLFVNNYGLMQLISKSNESNAKKMWFDICNNIVPIIYQRGVYIQNNNQMIEQYLNEKNYDDNLISEYKKIFAIYLAYIGEYDGIHLLIYGKTDELTKYKLLKCREKYVQFNVIRIWEILSNDIVIDNIENQFRKTYLFNLINFISNNSTFNNIFPNLIEIIFITNNLFLSAPDKKLLIINQIYDIKYFIEIFDEIIRKIRMFGTNENINSNNTKIIDQYVKKIELTEQKYDNIKKKYQNLQQLYKLNNKYIRRLELEFKNAEAIICELKNNK</sequence>